<keyword evidence="3" id="KW-1185">Reference proteome</keyword>
<feature type="compositionally biased region" description="Basic and acidic residues" evidence="1">
    <location>
        <begin position="145"/>
        <end position="155"/>
    </location>
</feature>
<reference evidence="2 3" key="1">
    <citation type="submission" date="2016-12" db="EMBL/GenBank/DDBJ databases">
        <title>The genomes of Aspergillus section Nigri reveals drivers in fungal speciation.</title>
        <authorList>
            <consortium name="DOE Joint Genome Institute"/>
            <person name="Vesth T.C."/>
            <person name="Nybo J."/>
            <person name="Theobald S."/>
            <person name="Brandl J."/>
            <person name="Frisvad J.C."/>
            <person name="Nielsen K.F."/>
            <person name="Lyhne E.K."/>
            <person name="Kogle M.E."/>
            <person name="Kuo A."/>
            <person name="Riley R."/>
            <person name="Clum A."/>
            <person name="Nolan M."/>
            <person name="Lipzen A."/>
            <person name="Salamov A."/>
            <person name="Henrissat B."/>
            <person name="Wiebenga A."/>
            <person name="De Vries R.P."/>
            <person name="Grigoriev I.V."/>
            <person name="Mortensen U.H."/>
            <person name="Andersen M.R."/>
            <person name="Baker S.E."/>
        </authorList>
    </citation>
    <scope>NUCLEOTIDE SEQUENCE [LARGE SCALE GENOMIC DNA]</scope>
    <source>
        <strain evidence="2 3">IBT 23096</strain>
    </source>
</reference>
<accession>A0A2I2GJ44</accession>
<name>A0A2I2GJ44_9EURO</name>
<evidence type="ECO:0000256" key="1">
    <source>
        <dbReference type="SAM" id="MobiDB-lite"/>
    </source>
</evidence>
<dbReference type="GeneID" id="36550024"/>
<organism evidence="2 3">
    <name type="scientific">Aspergillus steynii IBT 23096</name>
    <dbReference type="NCBI Taxonomy" id="1392250"/>
    <lineage>
        <taxon>Eukaryota</taxon>
        <taxon>Fungi</taxon>
        <taxon>Dikarya</taxon>
        <taxon>Ascomycota</taxon>
        <taxon>Pezizomycotina</taxon>
        <taxon>Eurotiomycetes</taxon>
        <taxon>Eurotiomycetidae</taxon>
        <taxon>Eurotiales</taxon>
        <taxon>Aspergillaceae</taxon>
        <taxon>Aspergillus</taxon>
        <taxon>Aspergillus subgen. Circumdati</taxon>
    </lineage>
</organism>
<evidence type="ECO:0000313" key="2">
    <source>
        <dbReference type="EMBL" id="PLB52857.1"/>
    </source>
</evidence>
<feature type="region of interest" description="Disordered" evidence="1">
    <location>
        <begin position="113"/>
        <end position="155"/>
    </location>
</feature>
<protein>
    <submittedName>
        <fullName evidence="2">Uncharacterized protein</fullName>
    </submittedName>
</protein>
<dbReference type="AlphaFoldDB" id="A0A2I2GJ44"/>
<comment type="caution">
    <text evidence="2">The sequence shown here is derived from an EMBL/GenBank/DDBJ whole genome shotgun (WGS) entry which is preliminary data.</text>
</comment>
<sequence length="155" mass="17636">MMVSYVYTVNPQSSGFTDGRISLIEPSTISLPMRDGVTARGRRTRLRRVQPIPNSNNHCGSFLSTPVHSTMHLRSVSTFRPSLPSRRLWRRASHWRLQAENLHRSRLTSALRPIAIPSSQSNSMLHKTPAAPRLERRPVQRARVHRDLDQGRAGQ</sequence>
<evidence type="ECO:0000313" key="3">
    <source>
        <dbReference type="Proteomes" id="UP000234275"/>
    </source>
</evidence>
<dbReference type="RefSeq" id="XP_024708159.1">
    <property type="nucleotide sequence ID" value="XM_024842329.1"/>
</dbReference>
<proteinExistence type="predicted"/>
<dbReference type="VEuPathDB" id="FungiDB:P170DRAFT_114811"/>
<dbReference type="Proteomes" id="UP000234275">
    <property type="component" value="Unassembled WGS sequence"/>
</dbReference>
<gene>
    <name evidence="2" type="ORF">P170DRAFT_114811</name>
</gene>
<dbReference type="EMBL" id="MSFO01000002">
    <property type="protein sequence ID" value="PLB52857.1"/>
    <property type="molecule type" value="Genomic_DNA"/>
</dbReference>